<feature type="transmembrane region" description="Helical" evidence="1">
    <location>
        <begin position="12"/>
        <end position="33"/>
    </location>
</feature>
<feature type="transmembrane region" description="Helical" evidence="1">
    <location>
        <begin position="153"/>
        <end position="175"/>
    </location>
</feature>
<dbReference type="PANTHER" id="PTHR40465">
    <property type="entry name" value="CHROMOSOME 1, WHOLE GENOME SHOTGUN SEQUENCE"/>
    <property type="match status" value="1"/>
</dbReference>
<reference evidence="2" key="1">
    <citation type="submission" date="2022-01" db="EMBL/GenBank/DDBJ databases">
        <title>Comparative genomics reveals a dynamic genome evolution in the ectomycorrhizal milk-cap (Lactarius) mushrooms.</title>
        <authorList>
            <consortium name="DOE Joint Genome Institute"/>
            <person name="Lebreton A."/>
            <person name="Tang N."/>
            <person name="Kuo A."/>
            <person name="LaButti K."/>
            <person name="Drula E."/>
            <person name="Barry K."/>
            <person name="Clum A."/>
            <person name="Lipzen A."/>
            <person name="Mousain D."/>
            <person name="Ng V."/>
            <person name="Wang R."/>
            <person name="Wang X."/>
            <person name="Dai Y."/>
            <person name="Henrissat B."/>
            <person name="Grigoriev I.V."/>
            <person name="Guerin-Laguette A."/>
            <person name="Yu F."/>
            <person name="Martin F.M."/>
        </authorList>
    </citation>
    <scope>NUCLEOTIDE SEQUENCE</scope>
    <source>
        <strain evidence="2">QP</strain>
    </source>
</reference>
<comment type="caution">
    <text evidence="2">The sequence shown here is derived from an EMBL/GenBank/DDBJ whole genome shotgun (WGS) entry which is preliminary data.</text>
</comment>
<evidence type="ECO:0000313" key="3">
    <source>
        <dbReference type="Proteomes" id="UP001201163"/>
    </source>
</evidence>
<sequence length="296" mass="33189">MPALIPMHNTLGALFIGTILASILYGVTWLQVYSYYSGHCSKDRWPLRLVDSANLIFVVYTTYHIGVTNFGDYLSNAFKPLAWSQPATTLSAIVLEVPVQHFYAYRIYRLQTDTHSREQSVVSLTSLGIGVEYSVKVLKHIHDPGIHFQGLSIAALSCKVLCDVFITSGMVYYLLSNRTQVRSLNSRDNLRERLDGQDGACYNAHPAQGTHRPGYHGPVRHARYDGNEHQHGCPEGSPTTFSLLRHVFRSQCDSFRQGKAPCVDPFRACPFCLDCTSTIAKTRFVFLLCFLTISMA</sequence>
<dbReference type="PANTHER" id="PTHR40465:SF1">
    <property type="entry name" value="DUF6534 DOMAIN-CONTAINING PROTEIN"/>
    <property type="match status" value="1"/>
</dbReference>
<keyword evidence="1" id="KW-0472">Membrane</keyword>
<organism evidence="2 3">
    <name type="scientific">Lactarius akahatsu</name>
    <dbReference type="NCBI Taxonomy" id="416441"/>
    <lineage>
        <taxon>Eukaryota</taxon>
        <taxon>Fungi</taxon>
        <taxon>Dikarya</taxon>
        <taxon>Basidiomycota</taxon>
        <taxon>Agaricomycotina</taxon>
        <taxon>Agaricomycetes</taxon>
        <taxon>Russulales</taxon>
        <taxon>Russulaceae</taxon>
        <taxon>Lactarius</taxon>
    </lineage>
</organism>
<evidence type="ECO:0000313" key="2">
    <source>
        <dbReference type="EMBL" id="KAH8993029.1"/>
    </source>
</evidence>
<gene>
    <name evidence="2" type="ORF">EDB92DRAFT_525842</name>
</gene>
<keyword evidence="3" id="KW-1185">Reference proteome</keyword>
<dbReference type="Proteomes" id="UP001201163">
    <property type="component" value="Unassembled WGS sequence"/>
</dbReference>
<dbReference type="EMBL" id="JAKELL010000020">
    <property type="protein sequence ID" value="KAH8993029.1"/>
    <property type="molecule type" value="Genomic_DNA"/>
</dbReference>
<evidence type="ECO:0000256" key="1">
    <source>
        <dbReference type="SAM" id="Phobius"/>
    </source>
</evidence>
<name>A0AAD4LJ59_9AGAM</name>
<proteinExistence type="predicted"/>
<dbReference type="AlphaFoldDB" id="A0AAD4LJ59"/>
<feature type="transmembrane region" description="Helical" evidence="1">
    <location>
        <begin position="45"/>
        <end position="65"/>
    </location>
</feature>
<protein>
    <submittedName>
        <fullName evidence="2">Uncharacterized protein</fullName>
    </submittedName>
</protein>
<accession>A0AAD4LJ59</accession>
<keyword evidence="1" id="KW-0812">Transmembrane</keyword>
<keyword evidence="1" id="KW-1133">Transmembrane helix</keyword>